<keyword evidence="5" id="KW-0645">Protease</keyword>
<organism evidence="12 13">
    <name type="scientific">candidate division WOR-3 bacterium</name>
    <dbReference type="NCBI Taxonomy" id="2052148"/>
    <lineage>
        <taxon>Bacteria</taxon>
        <taxon>Bacteria division WOR-3</taxon>
    </lineage>
</organism>
<protein>
    <recommendedName>
        <fullName evidence="3">Protease PrsW</fullName>
    </recommendedName>
</protein>
<dbReference type="GO" id="GO:0005886">
    <property type="term" value="C:plasma membrane"/>
    <property type="evidence" value="ECO:0007669"/>
    <property type="project" value="UniProtKB-SubCell"/>
</dbReference>
<dbReference type="PIRSF" id="PIRSF016933">
    <property type="entry name" value="PrsW"/>
    <property type="match status" value="1"/>
</dbReference>
<dbReference type="PANTHER" id="PTHR36844">
    <property type="entry name" value="PROTEASE PRSW"/>
    <property type="match status" value="1"/>
</dbReference>
<keyword evidence="8 11" id="KW-1133">Transmembrane helix</keyword>
<evidence type="ECO:0000313" key="13">
    <source>
        <dbReference type="Proteomes" id="UP000779900"/>
    </source>
</evidence>
<keyword evidence="7" id="KW-0378">Hydrolase</keyword>
<keyword evidence="12" id="KW-0482">Metalloprotease</keyword>
<dbReference type="EMBL" id="VGIR01000014">
    <property type="protein sequence ID" value="MBM3330940.1"/>
    <property type="molecule type" value="Genomic_DNA"/>
</dbReference>
<feature type="transmembrane region" description="Helical" evidence="11">
    <location>
        <begin position="196"/>
        <end position="215"/>
    </location>
</feature>
<evidence type="ECO:0000256" key="5">
    <source>
        <dbReference type="ARBA" id="ARBA00022670"/>
    </source>
</evidence>
<feature type="transmembrane region" description="Helical" evidence="11">
    <location>
        <begin position="106"/>
        <end position="127"/>
    </location>
</feature>
<evidence type="ECO:0000256" key="4">
    <source>
        <dbReference type="ARBA" id="ARBA00022475"/>
    </source>
</evidence>
<accession>A0A937XH29</accession>
<evidence type="ECO:0000256" key="1">
    <source>
        <dbReference type="ARBA" id="ARBA00004651"/>
    </source>
</evidence>
<comment type="subcellular location">
    <subcellularLocation>
        <location evidence="1">Cell membrane</location>
        <topology evidence="1">Multi-pass membrane protein</topology>
    </subcellularLocation>
</comment>
<comment type="caution">
    <text evidence="12">The sequence shown here is derived from an EMBL/GenBank/DDBJ whole genome shotgun (WGS) entry which is preliminary data.</text>
</comment>
<dbReference type="AlphaFoldDB" id="A0A937XH29"/>
<keyword evidence="4" id="KW-1003">Cell membrane</keyword>
<evidence type="ECO:0000256" key="3">
    <source>
        <dbReference type="ARBA" id="ARBA00018997"/>
    </source>
</evidence>
<dbReference type="Pfam" id="PF13367">
    <property type="entry name" value="PrsW-protease"/>
    <property type="match status" value="1"/>
</dbReference>
<dbReference type="GO" id="GO:0008237">
    <property type="term" value="F:metallopeptidase activity"/>
    <property type="evidence" value="ECO:0007669"/>
    <property type="project" value="UniProtKB-KW"/>
</dbReference>
<evidence type="ECO:0000256" key="9">
    <source>
        <dbReference type="ARBA" id="ARBA00023136"/>
    </source>
</evidence>
<evidence type="ECO:0000256" key="10">
    <source>
        <dbReference type="SAM" id="MobiDB-lite"/>
    </source>
</evidence>
<dbReference type="InterPro" id="IPR023596">
    <property type="entry name" value="Peptidase_PrsW_arch/bac"/>
</dbReference>
<dbReference type="GO" id="GO:0006508">
    <property type="term" value="P:proteolysis"/>
    <property type="evidence" value="ECO:0007669"/>
    <property type="project" value="UniProtKB-KW"/>
</dbReference>
<feature type="transmembrane region" description="Helical" evidence="11">
    <location>
        <begin position="170"/>
        <end position="190"/>
    </location>
</feature>
<dbReference type="PANTHER" id="PTHR36844:SF1">
    <property type="entry name" value="PROTEASE PRSW"/>
    <property type="match status" value="1"/>
</dbReference>
<dbReference type="Proteomes" id="UP000779900">
    <property type="component" value="Unassembled WGS sequence"/>
</dbReference>
<feature type="transmembrane region" description="Helical" evidence="11">
    <location>
        <begin position="30"/>
        <end position="54"/>
    </location>
</feature>
<evidence type="ECO:0000256" key="6">
    <source>
        <dbReference type="ARBA" id="ARBA00022692"/>
    </source>
</evidence>
<dbReference type="InterPro" id="IPR026898">
    <property type="entry name" value="PrsW"/>
</dbReference>
<feature type="compositionally biased region" description="Polar residues" evidence="10">
    <location>
        <begin position="248"/>
        <end position="261"/>
    </location>
</feature>
<sequence>MIGLLVIAVAPAFALFLFFYLRDKYRKEPIGVMLVTFGLGAASLLPAVVTSLALQKLTGWRSSTPSLLQAFLGAMLIVGLVEEGAKFLVVRFYAYHRPEFDEPYDGIMYSVMAALGFATVENLLYVFSKGAGTGVMRALLAMPSHAFDGVLMGYFLGEAKFARNDRMGNWLSALGFGLAVAAHGLYDFIVFSLDKAPLMALSLITMAVLFWVIFFKATRKLSERSPYKHPQLAALHRSADTAAAGDAESSSPSSPTDRIPR</sequence>
<keyword evidence="6 11" id="KW-0812">Transmembrane</keyword>
<comment type="similarity">
    <text evidence="2">Belongs to the protease PrsW family.</text>
</comment>
<gene>
    <name evidence="12" type="ORF">FJY68_03700</name>
</gene>
<feature type="transmembrane region" description="Helical" evidence="11">
    <location>
        <begin position="66"/>
        <end position="94"/>
    </location>
</feature>
<evidence type="ECO:0000256" key="11">
    <source>
        <dbReference type="SAM" id="Phobius"/>
    </source>
</evidence>
<evidence type="ECO:0000256" key="7">
    <source>
        <dbReference type="ARBA" id="ARBA00022801"/>
    </source>
</evidence>
<evidence type="ECO:0000256" key="8">
    <source>
        <dbReference type="ARBA" id="ARBA00022989"/>
    </source>
</evidence>
<proteinExistence type="inferred from homology"/>
<evidence type="ECO:0000256" key="2">
    <source>
        <dbReference type="ARBA" id="ARBA00009165"/>
    </source>
</evidence>
<name>A0A937XH29_UNCW3</name>
<feature type="region of interest" description="Disordered" evidence="10">
    <location>
        <begin position="236"/>
        <end position="261"/>
    </location>
</feature>
<reference evidence="12" key="1">
    <citation type="submission" date="2019-03" db="EMBL/GenBank/DDBJ databases">
        <title>Lake Tanganyika Metagenome-Assembled Genomes (MAGs).</title>
        <authorList>
            <person name="Tran P."/>
        </authorList>
    </citation>
    <scope>NUCLEOTIDE SEQUENCE</scope>
    <source>
        <strain evidence="12">K_DeepCast_150m_m2_040</strain>
    </source>
</reference>
<keyword evidence="9 11" id="KW-0472">Membrane</keyword>
<evidence type="ECO:0000313" key="12">
    <source>
        <dbReference type="EMBL" id="MBM3330940.1"/>
    </source>
</evidence>